<proteinExistence type="predicted"/>
<name>A0A915IX00_ROMCU</name>
<evidence type="ECO:0000313" key="1">
    <source>
        <dbReference type="Proteomes" id="UP000887565"/>
    </source>
</evidence>
<sequence>MFIITALMITYLRLALEKFPKKPIWFAIA</sequence>
<protein>
    <submittedName>
        <fullName evidence="2">Uncharacterized protein</fullName>
    </submittedName>
</protein>
<evidence type="ECO:0000313" key="2">
    <source>
        <dbReference type="WBParaSite" id="nRc.2.0.1.t18725-RA"/>
    </source>
</evidence>
<keyword evidence="1" id="KW-1185">Reference proteome</keyword>
<accession>A0A915IX00</accession>
<organism evidence="1 2">
    <name type="scientific">Romanomermis culicivorax</name>
    <name type="common">Nematode worm</name>
    <dbReference type="NCBI Taxonomy" id="13658"/>
    <lineage>
        <taxon>Eukaryota</taxon>
        <taxon>Metazoa</taxon>
        <taxon>Ecdysozoa</taxon>
        <taxon>Nematoda</taxon>
        <taxon>Enoplea</taxon>
        <taxon>Dorylaimia</taxon>
        <taxon>Mermithida</taxon>
        <taxon>Mermithoidea</taxon>
        <taxon>Mermithidae</taxon>
        <taxon>Romanomermis</taxon>
    </lineage>
</organism>
<dbReference type="WBParaSite" id="nRc.2.0.1.t18725-RA">
    <property type="protein sequence ID" value="nRc.2.0.1.t18725-RA"/>
    <property type="gene ID" value="nRc.2.0.1.g18725"/>
</dbReference>
<reference evidence="2" key="1">
    <citation type="submission" date="2022-11" db="UniProtKB">
        <authorList>
            <consortium name="WormBaseParasite"/>
        </authorList>
    </citation>
    <scope>IDENTIFICATION</scope>
</reference>
<dbReference type="Proteomes" id="UP000887565">
    <property type="component" value="Unplaced"/>
</dbReference>
<dbReference type="AlphaFoldDB" id="A0A915IX00"/>